<evidence type="ECO:0000256" key="1">
    <source>
        <dbReference type="SAM" id="MobiDB-lite"/>
    </source>
</evidence>
<dbReference type="OrthoDB" id="2123952at2759"/>
<name>A0A9P5HLQ6_9HYPO</name>
<dbReference type="PANTHER" id="PTHR47431">
    <property type="entry name" value="ZN(II)2CYS6 TRANSCRIPTION FACTOR (EUROFUNG)-RELATED"/>
    <property type="match status" value="1"/>
</dbReference>
<evidence type="ECO:0000313" key="3">
    <source>
        <dbReference type="Proteomes" id="UP000722485"/>
    </source>
</evidence>
<dbReference type="EMBL" id="JAANBB010000011">
    <property type="protein sequence ID" value="KAF7556532.1"/>
    <property type="molecule type" value="Genomic_DNA"/>
</dbReference>
<feature type="region of interest" description="Disordered" evidence="1">
    <location>
        <begin position="136"/>
        <end position="164"/>
    </location>
</feature>
<evidence type="ECO:0000313" key="2">
    <source>
        <dbReference type="EMBL" id="KAF7556532.1"/>
    </source>
</evidence>
<feature type="compositionally biased region" description="Polar residues" evidence="1">
    <location>
        <begin position="151"/>
        <end position="164"/>
    </location>
</feature>
<sequence length="441" mass="49177">MAHVGLLFRVWKLIFVQERGDKRRKGWAWTSASEPWPPARQAFIKNVKSVKSVQSIESVKSIQSINFTRLNYSHIPPPAMSPIMARQSPSVRTHHTSRKKFATPPVKSACTSCGHSPCNRCLKKDQICVFTESRRGLKPEPTHPARRSSRIVENSKPSQESPCPQDTILGIDDTVFTPDQQGVLPSLYNDDLNMIQFDDIFGGDSDEALDNFFADVFSLPAYPPVAIIDESVVDIPPPQHIPVLRRYKSDEEVISAYYELIHPGFPILPPPPEQDVEDHAEPWVPTGQFFSDYEPSSPLILAMLSILVLLPHSNDENPSDETGQELRAGYAQSLAQCAIECIGIASGMDTPGLPSFSRPPVHPNVPIELETPMAFCVLSVYQYLHHGNIGKMIQMAEGAFDSSTRLSLHKQDRDDSPFSEARRRTWWITATELNSLAGVKG</sequence>
<keyword evidence="3" id="KW-1185">Reference proteome</keyword>
<evidence type="ECO:0008006" key="4">
    <source>
        <dbReference type="Google" id="ProtNLM"/>
    </source>
</evidence>
<dbReference type="AlphaFoldDB" id="A0A9P5HLQ6"/>
<proteinExistence type="predicted"/>
<dbReference type="CDD" id="cd12148">
    <property type="entry name" value="fungal_TF_MHR"/>
    <property type="match status" value="1"/>
</dbReference>
<accession>A0A9P5HLQ6</accession>
<protein>
    <recommendedName>
        <fullName evidence="4">Zn(2)-C6 fungal-type domain-containing protein</fullName>
    </recommendedName>
</protein>
<gene>
    <name evidence="2" type="ORF">G7Z17_g1337</name>
</gene>
<dbReference type="PANTHER" id="PTHR47431:SF5">
    <property type="entry name" value="ZN(II)2CYS6 TRANSCRIPTION FACTOR (EUROFUNG)"/>
    <property type="match status" value="1"/>
</dbReference>
<organism evidence="2 3">
    <name type="scientific">Cylindrodendrum hubeiense</name>
    <dbReference type="NCBI Taxonomy" id="595255"/>
    <lineage>
        <taxon>Eukaryota</taxon>
        <taxon>Fungi</taxon>
        <taxon>Dikarya</taxon>
        <taxon>Ascomycota</taxon>
        <taxon>Pezizomycotina</taxon>
        <taxon>Sordariomycetes</taxon>
        <taxon>Hypocreomycetidae</taxon>
        <taxon>Hypocreales</taxon>
        <taxon>Nectriaceae</taxon>
        <taxon>Cylindrodendrum</taxon>
    </lineage>
</organism>
<dbReference type="Proteomes" id="UP000722485">
    <property type="component" value="Unassembled WGS sequence"/>
</dbReference>
<comment type="caution">
    <text evidence="2">The sequence shown here is derived from an EMBL/GenBank/DDBJ whole genome shotgun (WGS) entry which is preliminary data.</text>
</comment>
<reference evidence="2" key="1">
    <citation type="submission" date="2020-03" db="EMBL/GenBank/DDBJ databases">
        <title>Draft Genome Sequence of Cylindrodendrum hubeiense.</title>
        <authorList>
            <person name="Buettner E."/>
            <person name="Kellner H."/>
        </authorList>
    </citation>
    <scope>NUCLEOTIDE SEQUENCE</scope>
    <source>
        <strain evidence="2">IHI 201604</strain>
    </source>
</reference>